<sequence>MIKLVDYSESSDDEELAEAPCSNDGSQWSSFGEVPSSPSDTFSYDMRSPDSEEEIADDEEEVEDDEEEDEDYVPSRTSLDASVSITSSVDTEDLDPDNDMEEEEPVEMEDNLHLNTQEEVDYVNQEKNKEVKQCKDVLNVWKDLKDAFEANAFKRRSGEISDNMEKKILPKTTKQQQLLSTKNGTTKGCLFGVEAGMKSFEATFTPGIAEKKTSRPHRRQRLMRSRPTGVSSKCRTSFADDKEQSTMSKNTAADYMFKSSKTSPNEPTNSLHVDGQTKQPAFCSFQTPQVDISTFSFGGKQMNVHLPNFTFGNSGATVFAKNSDDTHMRSPSPKCTTATSFVPIDGKFTLEKRGNKSIPNISYNFGNNASKAECFCAKVQNTTNDDNDAYMYSPSTHGKPAGQYPTKGEFLFGQAYKNRKPHDFFRQKSSVSLEPTKSVFTPIVAPTTEGLKVLWGTKGPIGGTLSYKSGANSEDTAVPTSFSTGVAGSNMQHRNLDRQKKKAYLCSTFASIAQGTSSKSQLFVSTSSFGSSQSATATHQQFDTIFAVNDTQEKNVWPSNMASTVPTEKPFVTSTGGSFILGNLSNKTVPKTFTNTDSSSSQADEFGSAIGLATVAAVSSGVSRQISLDEETSCNSFKFGDAETNLPTVEANARFPAKNISAAPTGGFQIGCVDAQTNSRVRHRRSGMFTHKNSPRKDAKVGALISEPSSGSYSASSSTPSPFRMHHRRTRKNACVRKCGRSSPTKLFATHNFQCHQPLSSSDGHLHPNAVGTTVTRDSVSVAEASSPSNSHFGVVTSQQHDQISDSGVFSFHSQRSKSSDPQSQNSNHKSTVCQHSSSESAKIQQSSNSGTRSTYAGSRRILRAALRSVGVGGDRASSAPPTTGSRPDENDADMDSEDERDWLELKRLGGVAYCAKKYEDAAEYYRQSIELLDSLSYHDTVMYTTEMRTDKAKLHANRAASLMMLMHLNEAQRECQRSIEVDATYARAYLRLGRIQVLLGDATNAQANIDTARQLMEGSDHEVSTGDQADYASLTKIEASIKKLTMLQGEIKWYVDCGDFKQALVQTNAALVHAPNSRKLQVEKARILLHQKKLGEIVELCTSIIEKQQANQGETSSPASTSGMNTKAVKGKTVQNIAYVGIELGLLWATTLHYQDKVEDAVQILDALEVVAPCSSHVIQLKRQWQDMKQLKHDGNERYKQGNYQEAVRFYSEAVQIDPQHQEYCAIIYCNRSAAQMGLGRYHTAILDCNQALQQKPNYPRALLRRARCHVALKMYHEAVKDFDQYLRVNPSVTPVDAPSDVRRERNEAKAAIAKFREEANQREAAKKRAERQQRQRRQHQSHQRDDSTRNDSRFRDNFQRDARSNNGEGHGSSRFQSSGANSRASYMAPKTQRRTHYDVLGIEKTATMDQIRRSYRKLALVYHPDKAKTLAHANLFKEMTAAYNVLSDESARAKYNRELIYHRFGNFNEN</sequence>
<dbReference type="Proteomes" id="UP001158986">
    <property type="component" value="Unassembled WGS sequence"/>
</dbReference>
<dbReference type="Gene3D" id="1.10.287.110">
    <property type="entry name" value="DnaJ domain"/>
    <property type="match status" value="1"/>
</dbReference>
<feature type="region of interest" description="Disordered" evidence="2">
    <location>
        <begin position="779"/>
        <end position="899"/>
    </location>
</feature>
<reference evidence="4 5" key="1">
    <citation type="submission" date="2021-11" db="EMBL/GenBank/DDBJ databases">
        <authorList>
            <person name="Islam A."/>
            <person name="Islam S."/>
            <person name="Flora M.S."/>
            <person name="Rahman M."/>
            <person name="Ziaur R.M."/>
            <person name="Epstein J.H."/>
            <person name="Hassan M."/>
            <person name="Klassen M."/>
            <person name="Woodard K."/>
            <person name="Webb A."/>
            <person name="Webby R.J."/>
            <person name="El Zowalaty M.E."/>
        </authorList>
    </citation>
    <scope>NUCLEOTIDE SEQUENCE [LARGE SCALE GENOMIC DNA]</scope>
    <source>
        <strain evidence="4">Pbs1</strain>
    </source>
</reference>
<feature type="region of interest" description="Disordered" evidence="2">
    <location>
        <begin position="707"/>
        <end position="738"/>
    </location>
</feature>
<dbReference type="Pfam" id="PF00226">
    <property type="entry name" value="DnaJ"/>
    <property type="match status" value="1"/>
</dbReference>
<feature type="compositionally biased region" description="Polar residues" evidence="2">
    <location>
        <begin position="1375"/>
        <end position="1386"/>
    </location>
</feature>
<keyword evidence="1" id="KW-0802">TPR repeat</keyword>
<evidence type="ECO:0000313" key="5">
    <source>
        <dbReference type="Proteomes" id="UP001158986"/>
    </source>
</evidence>
<feature type="compositionally biased region" description="Acidic residues" evidence="2">
    <location>
        <begin position="90"/>
        <end position="108"/>
    </location>
</feature>
<feature type="region of interest" description="Disordered" evidence="2">
    <location>
        <begin position="1"/>
        <end position="108"/>
    </location>
</feature>
<dbReference type="InterPro" id="IPR018253">
    <property type="entry name" value="DnaJ_domain_CS"/>
</dbReference>
<accession>A0ABN8D1N7</accession>
<organism evidence="4 5">
    <name type="scientific">Peronospora belbahrii</name>
    <dbReference type="NCBI Taxonomy" id="622444"/>
    <lineage>
        <taxon>Eukaryota</taxon>
        <taxon>Sar</taxon>
        <taxon>Stramenopiles</taxon>
        <taxon>Oomycota</taxon>
        <taxon>Peronosporomycetes</taxon>
        <taxon>Peronosporales</taxon>
        <taxon>Peronosporaceae</taxon>
        <taxon>Peronospora</taxon>
    </lineage>
</organism>
<dbReference type="InterPro" id="IPR011990">
    <property type="entry name" value="TPR-like_helical_dom_sf"/>
</dbReference>
<dbReference type="SUPFAM" id="SSF48452">
    <property type="entry name" value="TPR-like"/>
    <property type="match status" value="2"/>
</dbReference>
<feature type="compositionally biased region" description="Polar residues" evidence="2">
    <location>
        <begin position="779"/>
        <end position="814"/>
    </location>
</feature>
<feature type="repeat" description="TPR" evidence="1">
    <location>
        <begin position="1261"/>
        <end position="1294"/>
    </location>
</feature>
<feature type="compositionally biased region" description="Basic and acidic residues" evidence="2">
    <location>
        <begin position="1344"/>
        <end position="1365"/>
    </location>
</feature>
<dbReference type="Gene3D" id="1.25.40.10">
    <property type="entry name" value="Tetratricopeptide repeat domain"/>
    <property type="match status" value="2"/>
</dbReference>
<dbReference type="Pfam" id="PF13181">
    <property type="entry name" value="TPR_8"/>
    <property type="match status" value="1"/>
</dbReference>
<dbReference type="SUPFAM" id="SSF46565">
    <property type="entry name" value="Chaperone J-domain"/>
    <property type="match status" value="1"/>
</dbReference>
<comment type="caution">
    <text evidence="4">The sequence shown here is derived from an EMBL/GenBank/DDBJ whole genome shotgun (WGS) entry which is preliminary data.</text>
</comment>
<feature type="domain" description="J" evidence="3">
    <location>
        <begin position="1397"/>
        <end position="1461"/>
    </location>
</feature>
<dbReference type="InterPro" id="IPR036869">
    <property type="entry name" value="J_dom_sf"/>
</dbReference>
<dbReference type="PROSITE" id="PS00636">
    <property type="entry name" value="DNAJ_1"/>
    <property type="match status" value="1"/>
</dbReference>
<feature type="compositionally biased region" description="Polar residues" evidence="2">
    <location>
        <begin position="23"/>
        <end position="42"/>
    </location>
</feature>
<evidence type="ECO:0000313" key="4">
    <source>
        <dbReference type="EMBL" id="CAH0519019.1"/>
    </source>
</evidence>
<dbReference type="EMBL" id="CAKLCB010000276">
    <property type="protein sequence ID" value="CAH0519019.1"/>
    <property type="molecule type" value="Genomic_DNA"/>
</dbReference>
<feature type="compositionally biased region" description="Polar residues" evidence="2">
    <location>
        <begin position="820"/>
        <end position="836"/>
    </location>
</feature>
<dbReference type="PRINTS" id="PR00625">
    <property type="entry name" value="JDOMAIN"/>
</dbReference>
<feature type="region of interest" description="Disordered" evidence="2">
    <location>
        <begin position="1318"/>
        <end position="1394"/>
    </location>
</feature>
<dbReference type="InterPro" id="IPR052758">
    <property type="entry name" value="SRC_co-chaperone"/>
</dbReference>
<feature type="repeat" description="TPR" evidence="1">
    <location>
        <begin position="1189"/>
        <end position="1222"/>
    </location>
</feature>
<dbReference type="InterPro" id="IPR019734">
    <property type="entry name" value="TPR_rpt"/>
</dbReference>
<gene>
    <name evidence="4" type="ORF">PBS001_LOCUS5561</name>
</gene>
<dbReference type="PANTHER" id="PTHR44200">
    <property type="entry name" value="DNAJ HOMOLOG SUBFAMILY C MEMBER 7"/>
    <property type="match status" value="1"/>
</dbReference>
<dbReference type="PROSITE" id="PS50005">
    <property type="entry name" value="TPR"/>
    <property type="match status" value="2"/>
</dbReference>
<dbReference type="SMART" id="SM00271">
    <property type="entry name" value="DnaJ"/>
    <property type="match status" value="1"/>
</dbReference>
<dbReference type="Pfam" id="PF14559">
    <property type="entry name" value="TPR_19"/>
    <property type="match status" value="1"/>
</dbReference>
<evidence type="ECO:0000256" key="2">
    <source>
        <dbReference type="SAM" id="MobiDB-lite"/>
    </source>
</evidence>
<feature type="region of interest" description="Disordered" evidence="2">
    <location>
        <begin position="212"/>
        <end position="245"/>
    </location>
</feature>
<protein>
    <recommendedName>
        <fullName evidence="3">J domain-containing protein</fullName>
    </recommendedName>
</protein>
<name>A0ABN8D1N7_9STRA</name>
<feature type="compositionally biased region" description="Low complexity" evidence="2">
    <location>
        <begin position="837"/>
        <end position="850"/>
    </location>
</feature>
<evidence type="ECO:0000256" key="1">
    <source>
        <dbReference type="PROSITE-ProRule" id="PRU00339"/>
    </source>
</evidence>
<dbReference type="PANTHER" id="PTHR44200:SF1">
    <property type="entry name" value="DNAJ HOMOLOG SUBFAMILY C MEMBER 7"/>
    <property type="match status" value="1"/>
</dbReference>
<dbReference type="SMART" id="SM00028">
    <property type="entry name" value="TPR"/>
    <property type="match status" value="6"/>
</dbReference>
<feature type="compositionally biased region" description="Basic and acidic residues" evidence="2">
    <location>
        <begin position="1318"/>
        <end position="1335"/>
    </location>
</feature>
<dbReference type="InterPro" id="IPR001623">
    <property type="entry name" value="DnaJ_domain"/>
</dbReference>
<dbReference type="CDD" id="cd06257">
    <property type="entry name" value="DnaJ"/>
    <property type="match status" value="1"/>
</dbReference>
<feature type="compositionally biased region" description="Basic residues" evidence="2">
    <location>
        <begin position="724"/>
        <end position="738"/>
    </location>
</feature>
<feature type="compositionally biased region" description="Low complexity" evidence="2">
    <location>
        <begin position="707"/>
        <end position="722"/>
    </location>
</feature>
<proteinExistence type="predicted"/>
<dbReference type="PROSITE" id="PS50076">
    <property type="entry name" value="DNAJ_2"/>
    <property type="match status" value="1"/>
</dbReference>
<feature type="compositionally biased region" description="Acidic residues" evidence="2">
    <location>
        <begin position="51"/>
        <end position="72"/>
    </location>
</feature>
<evidence type="ECO:0000259" key="3">
    <source>
        <dbReference type="PROSITE" id="PS50076"/>
    </source>
</evidence>
<feature type="compositionally biased region" description="Polar residues" evidence="2">
    <location>
        <begin position="75"/>
        <end position="89"/>
    </location>
</feature>
<feature type="compositionally biased region" description="Basic residues" evidence="2">
    <location>
        <begin position="214"/>
        <end position="224"/>
    </location>
</feature>
<keyword evidence="5" id="KW-1185">Reference proteome</keyword>